<dbReference type="AlphaFoldDB" id="A0A1M6LXA7"/>
<dbReference type="GO" id="GO:0080120">
    <property type="term" value="P:CAAX-box protein maturation"/>
    <property type="evidence" value="ECO:0007669"/>
    <property type="project" value="UniProtKB-ARBA"/>
</dbReference>
<evidence type="ECO:0000256" key="1">
    <source>
        <dbReference type="SAM" id="Phobius"/>
    </source>
</evidence>
<organism evidence="3 4">
    <name type="scientific">Anaerocolumna jejuensis DSM 15929</name>
    <dbReference type="NCBI Taxonomy" id="1121322"/>
    <lineage>
        <taxon>Bacteria</taxon>
        <taxon>Bacillati</taxon>
        <taxon>Bacillota</taxon>
        <taxon>Clostridia</taxon>
        <taxon>Lachnospirales</taxon>
        <taxon>Lachnospiraceae</taxon>
        <taxon>Anaerocolumna</taxon>
    </lineage>
</organism>
<dbReference type="Proteomes" id="UP000184386">
    <property type="component" value="Unassembled WGS sequence"/>
</dbReference>
<dbReference type="PANTHER" id="PTHR35797">
    <property type="entry name" value="PROTEASE-RELATED"/>
    <property type="match status" value="1"/>
</dbReference>
<evidence type="ECO:0000259" key="2">
    <source>
        <dbReference type="Pfam" id="PF02517"/>
    </source>
</evidence>
<accession>A0A1M6LXA7</accession>
<feature type="transmembrane region" description="Helical" evidence="1">
    <location>
        <begin position="112"/>
        <end position="133"/>
    </location>
</feature>
<proteinExistence type="predicted"/>
<feature type="transmembrane region" description="Helical" evidence="1">
    <location>
        <begin position="81"/>
        <end position="100"/>
    </location>
</feature>
<reference evidence="3 4" key="1">
    <citation type="submission" date="2016-11" db="EMBL/GenBank/DDBJ databases">
        <authorList>
            <person name="Jaros S."/>
            <person name="Januszkiewicz K."/>
            <person name="Wedrychowicz H."/>
        </authorList>
    </citation>
    <scope>NUCLEOTIDE SEQUENCE [LARGE SCALE GENOMIC DNA]</scope>
    <source>
        <strain evidence="3 4">DSM 15929</strain>
    </source>
</reference>
<dbReference type="InterPro" id="IPR042150">
    <property type="entry name" value="MmRce1-like"/>
</dbReference>
<protein>
    <recommendedName>
        <fullName evidence="2">CAAX prenyl protease 2/Lysostaphin resistance protein A-like domain-containing protein</fullName>
    </recommendedName>
</protein>
<dbReference type="PANTHER" id="PTHR35797:SF1">
    <property type="entry name" value="PROTEASE"/>
    <property type="match status" value="1"/>
</dbReference>
<dbReference type="Pfam" id="PF02517">
    <property type="entry name" value="Rce1-like"/>
    <property type="match status" value="1"/>
</dbReference>
<evidence type="ECO:0000313" key="3">
    <source>
        <dbReference type="EMBL" id="SHJ75791.1"/>
    </source>
</evidence>
<dbReference type="EMBL" id="FRAC01000007">
    <property type="protein sequence ID" value="SHJ75791.1"/>
    <property type="molecule type" value="Genomic_DNA"/>
</dbReference>
<keyword evidence="1" id="KW-0472">Membrane</keyword>
<dbReference type="STRING" id="1121322.SAMN02745136_00751"/>
<gene>
    <name evidence="3" type="ORF">SAMN02745136_00751</name>
</gene>
<feature type="domain" description="CAAX prenyl protease 2/Lysostaphin resistance protein A-like" evidence="2">
    <location>
        <begin position="116"/>
        <end position="215"/>
    </location>
</feature>
<feature type="transmembrane region" description="Helical" evidence="1">
    <location>
        <begin position="145"/>
        <end position="166"/>
    </location>
</feature>
<keyword evidence="4" id="KW-1185">Reference proteome</keyword>
<keyword evidence="1" id="KW-1133">Transmembrane helix</keyword>
<dbReference type="RefSeq" id="WP_073273110.1">
    <property type="nucleotide sequence ID" value="NZ_FRAC01000007.1"/>
</dbReference>
<dbReference type="GO" id="GO:0004175">
    <property type="term" value="F:endopeptidase activity"/>
    <property type="evidence" value="ECO:0007669"/>
    <property type="project" value="UniProtKB-ARBA"/>
</dbReference>
<evidence type="ECO:0000313" key="4">
    <source>
        <dbReference type="Proteomes" id="UP000184386"/>
    </source>
</evidence>
<dbReference type="InterPro" id="IPR003675">
    <property type="entry name" value="Rce1/LyrA-like_dom"/>
</dbReference>
<feature type="transmembrane region" description="Helical" evidence="1">
    <location>
        <begin position="225"/>
        <end position="247"/>
    </location>
</feature>
<name>A0A1M6LXA7_9FIRM</name>
<keyword evidence="1" id="KW-0812">Transmembrane</keyword>
<dbReference type="OrthoDB" id="9777755at2"/>
<feature type="transmembrane region" description="Helical" evidence="1">
    <location>
        <begin position="178"/>
        <end position="195"/>
    </location>
</feature>
<sequence length="255" mass="28387">MSSKLTKYLVSTFLCSWIMWGLVALGGRLGITCLSFGNPIGMILYIFGGISPAICEIVIQKRGCNKQEFKNFLKSIVNPKYSIWLYLYAIGGAILIQGIPVLTGYSIIKQPFYMGFILIVPMVIGGGLEEIGWRGLLQPELEKKLSHFAATLVVGIIWSLWHIPLWFINGTNQQNLNYLWFCINALTLSFFIGSVRYISGSILLSILSHATINAFWEVMPATNKILPSLVILGFIAVLSLVIDYAVINRTTILSE</sequence>